<sequence length="257" mass="27258">MNHIEQAAERLRNAVESGAPCSPLSAEFELTSTDAYAIQRSNIRRRVAAGSTIVGRKIGLTSKAIQSWLKVDQPDFGCLLDDMLVANHGSVETSKLLQPRAEAELAFVLKTGLEGGAFTVPRVMKATDFVLPSIEIIDSRIADWKITFEDTVADNASSGMFVLGDTPADPMSLDLRLLGMRLRKNGRIVSTGAGAACLSNPWHAVVWLAQTLDRMGEPLKAGDIVLSGALGPVTPVAPGDVLDASISGVGGCTVRFA</sequence>
<dbReference type="InterPro" id="IPR036663">
    <property type="entry name" value="Fumarylacetoacetase_C_sf"/>
</dbReference>
<protein>
    <recommendedName>
        <fullName evidence="2">Fumarylacetoacetase-like C-terminal domain-containing protein</fullName>
    </recommendedName>
</protein>
<dbReference type="AlphaFoldDB" id="A0A5B8XV90"/>
<dbReference type="Pfam" id="PF01557">
    <property type="entry name" value="FAA_hydrolase"/>
    <property type="match status" value="1"/>
</dbReference>
<evidence type="ECO:0000313" key="3">
    <source>
        <dbReference type="EMBL" id="QED29101.1"/>
    </source>
</evidence>
<dbReference type="Gene3D" id="3.90.850.10">
    <property type="entry name" value="Fumarylacetoacetase-like, C-terminal domain"/>
    <property type="match status" value="1"/>
</dbReference>
<evidence type="ECO:0000256" key="1">
    <source>
        <dbReference type="ARBA" id="ARBA00023239"/>
    </source>
</evidence>
<evidence type="ECO:0000259" key="2">
    <source>
        <dbReference type="Pfam" id="PF01557"/>
    </source>
</evidence>
<name>A0A5B8XV90_9DELT</name>
<accession>A0A5B8XV90</accession>
<keyword evidence="4" id="KW-1185">Reference proteome</keyword>
<dbReference type="EMBL" id="CP042467">
    <property type="protein sequence ID" value="QED29101.1"/>
    <property type="molecule type" value="Genomic_DNA"/>
</dbReference>
<dbReference type="PANTHER" id="PTHR30143:SF0">
    <property type="entry name" value="2-KETO-4-PENTENOATE HYDRATASE"/>
    <property type="match status" value="1"/>
</dbReference>
<dbReference type="InterPro" id="IPR050772">
    <property type="entry name" value="Hydratase-Decarb/MhpD_sf"/>
</dbReference>
<keyword evidence="1" id="KW-0456">Lyase</keyword>
<dbReference type="InterPro" id="IPR011234">
    <property type="entry name" value="Fumarylacetoacetase-like_C"/>
</dbReference>
<organism evidence="3 4">
    <name type="scientific">Microvenator marinus</name>
    <dbReference type="NCBI Taxonomy" id="2600177"/>
    <lineage>
        <taxon>Bacteria</taxon>
        <taxon>Deltaproteobacteria</taxon>
        <taxon>Bradymonadales</taxon>
        <taxon>Microvenatoraceae</taxon>
        <taxon>Microvenator</taxon>
    </lineage>
</organism>
<dbReference type="KEGG" id="bbae:FRD01_18020"/>
<proteinExistence type="predicted"/>
<dbReference type="SUPFAM" id="SSF56529">
    <property type="entry name" value="FAH"/>
    <property type="match status" value="1"/>
</dbReference>
<dbReference type="PANTHER" id="PTHR30143">
    <property type="entry name" value="ACID HYDRATASE"/>
    <property type="match status" value="1"/>
</dbReference>
<dbReference type="Proteomes" id="UP000321595">
    <property type="component" value="Chromosome"/>
</dbReference>
<dbReference type="RefSeq" id="WP_146962116.1">
    <property type="nucleotide sequence ID" value="NZ_CP042467.1"/>
</dbReference>
<reference evidence="3 4" key="1">
    <citation type="submission" date="2019-08" db="EMBL/GenBank/DDBJ databases">
        <authorList>
            <person name="Liang Q."/>
        </authorList>
    </citation>
    <scope>NUCLEOTIDE SEQUENCE [LARGE SCALE GENOMIC DNA]</scope>
    <source>
        <strain evidence="3 4">V1718</strain>
    </source>
</reference>
<dbReference type="OrthoDB" id="9792137at2"/>
<feature type="domain" description="Fumarylacetoacetase-like C-terminal" evidence="2">
    <location>
        <begin position="71"/>
        <end position="255"/>
    </location>
</feature>
<dbReference type="GO" id="GO:0005737">
    <property type="term" value="C:cytoplasm"/>
    <property type="evidence" value="ECO:0007669"/>
    <property type="project" value="TreeGrafter"/>
</dbReference>
<dbReference type="GO" id="GO:0008684">
    <property type="term" value="F:2-oxopent-4-enoate hydratase activity"/>
    <property type="evidence" value="ECO:0007669"/>
    <property type="project" value="TreeGrafter"/>
</dbReference>
<evidence type="ECO:0000313" key="4">
    <source>
        <dbReference type="Proteomes" id="UP000321595"/>
    </source>
</evidence>
<gene>
    <name evidence="3" type="ORF">FRD01_18020</name>
</gene>